<dbReference type="Proteomes" id="UP000663881">
    <property type="component" value="Unassembled WGS sequence"/>
</dbReference>
<dbReference type="Proteomes" id="UP000663891">
    <property type="component" value="Unassembled WGS sequence"/>
</dbReference>
<proteinExistence type="predicted"/>
<comment type="caution">
    <text evidence="1">The sequence shown here is derived from an EMBL/GenBank/DDBJ whole genome shotgun (WGS) entry which is preliminary data.</text>
</comment>
<dbReference type="Proteomes" id="UP000663860">
    <property type="component" value="Unassembled WGS sequence"/>
</dbReference>
<dbReference type="EMBL" id="CAJOAY010000469">
    <property type="protein sequence ID" value="CAF3672396.1"/>
    <property type="molecule type" value="Genomic_DNA"/>
</dbReference>
<dbReference type="OrthoDB" id="10050888at2759"/>
<evidence type="ECO:0000313" key="3">
    <source>
        <dbReference type="EMBL" id="CAF3672396.1"/>
    </source>
</evidence>
<evidence type="ECO:0000313" key="1">
    <source>
        <dbReference type="EMBL" id="CAF1340720.1"/>
    </source>
</evidence>
<sequence>MLHVKDLRLYLKCCREQSLIDRNDLTTNILINLPRLKTFQFNSCSFIEHSNQVDLLSNEDIRNTFRQFSNQIVSCIDYFPDENQVQCHIYLYPYTLIIYERITNHFPGGLFPYIRSFII</sequence>
<protein>
    <submittedName>
        <fullName evidence="1">Uncharacterized protein</fullName>
    </submittedName>
</protein>
<reference evidence="1" key="1">
    <citation type="submission" date="2021-02" db="EMBL/GenBank/DDBJ databases">
        <authorList>
            <person name="Nowell W R."/>
        </authorList>
    </citation>
    <scope>NUCLEOTIDE SEQUENCE</scope>
</reference>
<dbReference type="EMBL" id="CAJNOE010000824">
    <property type="protein sequence ID" value="CAF1340720.1"/>
    <property type="molecule type" value="Genomic_DNA"/>
</dbReference>
<organism evidence="1 5">
    <name type="scientific">Adineta steineri</name>
    <dbReference type="NCBI Taxonomy" id="433720"/>
    <lineage>
        <taxon>Eukaryota</taxon>
        <taxon>Metazoa</taxon>
        <taxon>Spiralia</taxon>
        <taxon>Gnathifera</taxon>
        <taxon>Rotifera</taxon>
        <taxon>Eurotatoria</taxon>
        <taxon>Bdelloidea</taxon>
        <taxon>Adinetida</taxon>
        <taxon>Adinetidae</taxon>
        <taxon>Adineta</taxon>
    </lineage>
</organism>
<dbReference type="EMBL" id="CAJOBB010000957">
    <property type="protein sequence ID" value="CAF3783982.1"/>
    <property type="molecule type" value="Genomic_DNA"/>
</dbReference>
<evidence type="ECO:0000313" key="4">
    <source>
        <dbReference type="EMBL" id="CAF3783982.1"/>
    </source>
</evidence>
<evidence type="ECO:0000313" key="2">
    <source>
        <dbReference type="EMBL" id="CAF1383219.1"/>
    </source>
</evidence>
<gene>
    <name evidence="1" type="ORF">IZO911_LOCUS36214</name>
    <name evidence="4" type="ORF">KXQ929_LOCUS16071</name>
    <name evidence="3" type="ORF">OKA104_LOCUS10530</name>
    <name evidence="2" type="ORF">VCS650_LOCUS35525</name>
</gene>
<dbReference type="EMBL" id="CAJNON010000810">
    <property type="protein sequence ID" value="CAF1383219.1"/>
    <property type="molecule type" value="Genomic_DNA"/>
</dbReference>
<dbReference type="AlphaFoldDB" id="A0A815GN02"/>
<accession>A0A815GN02</accession>
<evidence type="ECO:0000313" key="5">
    <source>
        <dbReference type="Proteomes" id="UP000663860"/>
    </source>
</evidence>
<name>A0A815GN02_9BILA</name>
<dbReference type="Proteomes" id="UP000663868">
    <property type="component" value="Unassembled WGS sequence"/>
</dbReference>